<dbReference type="GO" id="GO:0006281">
    <property type="term" value="P:DNA repair"/>
    <property type="evidence" value="ECO:0007669"/>
    <property type="project" value="UniProtKB-KW"/>
</dbReference>
<keyword evidence="10 22" id="KW-0808">Transferase</keyword>
<dbReference type="InterPro" id="IPR002008">
    <property type="entry name" value="DNA_pol_X_beta-like"/>
</dbReference>
<dbReference type="Pfam" id="PF14520">
    <property type="entry name" value="HHH_5"/>
    <property type="match status" value="1"/>
</dbReference>
<comment type="catalytic activity">
    <reaction evidence="15">
        <text>2'-deoxyribonucleotide-(2'-deoxyribose 5'-phosphate)-2'-deoxyribonucleotide-DNA = a 3'-end 2'-deoxyribonucleotide-(2,3-dehydro-2,3-deoxyribose 5'-phosphate)-DNA + a 5'-end 5'-phospho-2'-deoxyribonucleoside-DNA + H(+)</text>
        <dbReference type="Rhea" id="RHEA:66592"/>
        <dbReference type="Rhea" id="RHEA-COMP:13180"/>
        <dbReference type="Rhea" id="RHEA-COMP:16897"/>
        <dbReference type="Rhea" id="RHEA-COMP:17067"/>
        <dbReference type="ChEBI" id="CHEBI:15378"/>
        <dbReference type="ChEBI" id="CHEBI:136412"/>
        <dbReference type="ChEBI" id="CHEBI:157695"/>
        <dbReference type="ChEBI" id="CHEBI:167181"/>
        <dbReference type="EC" id="4.2.99.18"/>
    </reaction>
</comment>
<dbReference type="SMART" id="SM00481">
    <property type="entry name" value="POLIIIAc"/>
    <property type="match status" value="1"/>
</dbReference>
<dbReference type="Pfam" id="PF02811">
    <property type="entry name" value="PHP"/>
    <property type="match status" value="1"/>
</dbReference>
<comment type="function">
    <text evidence="17">Repair polymerase that plays a key role in base-excision repair. During this process, the damaged base is excised by specific DNA glycosylases, the DNA backbone is nicked at the abasic site by an apurinic/apyrimidic (AP) endonuclease, and POLB removes 5'-deoxyribose-phosphate from the preincised AP site acting as a 5'-deoxyribose-phosphate lyase (5'-dRP lyase); through its DNA polymerase activity, it adds one nucleotide to the 3' end of the arising single-nucleotide gap. Conducts 'gap-filling' DNA synthesis in a stepwise distributive fashion rather than in a processive fashion as for other DNA polymerases. It is also able to cleave sugar-phosphate bonds 3' to an intact AP site, acting as an AP lyase.</text>
</comment>
<dbReference type="NCBIfam" id="NF005928">
    <property type="entry name" value="PRK07945.1"/>
    <property type="match status" value="1"/>
</dbReference>
<organism evidence="22 23">
    <name type="scientific">Syntrophomonas zehnderi OL-4</name>
    <dbReference type="NCBI Taxonomy" id="690567"/>
    <lineage>
        <taxon>Bacteria</taxon>
        <taxon>Bacillati</taxon>
        <taxon>Bacillota</taxon>
        <taxon>Clostridia</taxon>
        <taxon>Eubacteriales</taxon>
        <taxon>Syntrophomonadaceae</taxon>
        <taxon>Syntrophomonas</taxon>
    </lineage>
</organism>
<dbReference type="SUPFAM" id="SSF81301">
    <property type="entry name" value="Nucleotidyltransferase"/>
    <property type="match status" value="1"/>
</dbReference>
<evidence type="ECO:0000256" key="16">
    <source>
        <dbReference type="ARBA" id="ARBA00044678"/>
    </source>
</evidence>
<protein>
    <recommendedName>
        <fullName evidence="4">DNA polymerase beta</fullName>
        <ecNumber evidence="2">2.7.7.7</ecNumber>
        <ecNumber evidence="3">4.2.99.18</ecNumber>
    </recommendedName>
    <alternativeName>
        <fullName evidence="13">5'-deoxyribose-phosphate lyase</fullName>
    </alternativeName>
    <alternativeName>
        <fullName evidence="14">AP lyase</fullName>
    </alternativeName>
</protein>
<dbReference type="FunFam" id="3.20.20.140:FF:000047">
    <property type="entry name" value="PHP domain-containing protein"/>
    <property type="match status" value="1"/>
</dbReference>
<dbReference type="PANTHER" id="PTHR36928:SF1">
    <property type="entry name" value="PHOSPHATASE YCDX-RELATED"/>
    <property type="match status" value="1"/>
</dbReference>
<evidence type="ECO:0000259" key="20">
    <source>
        <dbReference type="SMART" id="SM00481"/>
    </source>
</evidence>
<evidence type="ECO:0000256" key="4">
    <source>
        <dbReference type="ARBA" id="ARBA00020020"/>
    </source>
</evidence>
<dbReference type="InterPro" id="IPR050243">
    <property type="entry name" value="PHP_phosphatase"/>
</dbReference>
<evidence type="ECO:0000256" key="11">
    <source>
        <dbReference type="ARBA" id="ARBA00023053"/>
    </source>
</evidence>
<keyword evidence="10 22" id="KW-0239">DNA-directed DNA polymerase</keyword>
<dbReference type="OrthoDB" id="9808747at2"/>
<evidence type="ECO:0000256" key="7">
    <source>
        <dbReference type="ARBA" id="ARBA00022705"/>
    </source>
</evidence>
<keyword evidence="6" id="KW-0237">DNA synthesis</keyword>
<dbReference type="GO" id="GO:0005829">
    <property type="term" value="C:cytosol"/>
    <property type="evidence" value="ECO:0007669"/>
    <property type="project" value="TreeGrafter"/>
</dbReference>
<reference evidence="22 23" key="1">
    <citation type="submission" date="2015-03" db="EMBL/GenBank/DDBJ databases">
        <authorList>
            <person name="Murphy D."/>
        </authorList>
    </citation>
    <scope>NUCLEOTIDE SEQUENCE [LARGE SCALE GENOMIC DNA]</scope>
    <source>
        <strain evidence="22 23">OL-4</strain>
    </source>
</reference>
<dbReference type="Gene3D" id="1.10.150.110">
    <property type="entry name" value="DNA polymerase beta, N-terminal domain-like"/>
    <property type="match status" value="1"/>
</dbReference>
<dbReference type="Proteomes" id="UP000045545">
    <property type="component" value="Unassembled WGS sequence"/>
</dbReference>
<evidence type="ECO:0000256" key="18">
    <source>
        <dbReference type="ARBA" id="ARBA00049244"/>
    </source>
</evidence>
<feature type="domain" description="Helix-hairpin-helix DNA-binding motif class 1" evidence="19">
    <location>
        <begin position="51"/>
        <end position="70"/>
    </location>
</feature>
<evidence type="ECO:0000256" key="6">
    <source>
        <dbReference type="ARBA" id="ARBA00022634"/>
    </source>
</evidence>
<evidence type="ECO:0000256" key="2">
    <source>
        <dbReference type="ARBA" id="ARBA00012417"/>
    </source>
</evidence>
<keyword evidence="23" id="KW-1185">Reference proteome</keyword>
<evidence type="ECO:0000259" key="19">
    <source>
        <dbReference type="SMART" id="SM00278"/>
    </source>
</evidence>
<dbReference type="EMBL" id="CGIH01000026">
    <property type="protein sequence ID" value="CFX54999.1"/>
    <property type="molecule type" value="Genomic_DNA"/>
</dbReference>
<dbReference type="EC" id="4.2.99.18" evidence="3"/>
<dbReference type="Pfam" id="PF14716">
    <property type="entry name" value="HHH_8"/>
    <property type="match status" value="1"/>
</dbReference>
<keyword evidence="9" id="KW-0832">Ubl conjugation</keyword>
<dbReference type="RefSeq" id="WP_046497030.1">
    <property type="nucleotide sequence ID" value="NZ_CGIH01000026.1"/>
</dbReference>
<dbReference type="GO" id="GO:0003887">
    <property type="term" value="F:DNA-directed DNA polymerase activity"/>
    <property type="evidence" value="ECO:0007669"/>
    <property type="project" value="UniProtKB-KW"/>
</dbReference>
<evidence type="ECO:0000256" key="17">
    <source>
        <dbReference type="ARBA" id="ARBA00045548"/>
    </source>
</evidence>
<dbReference type="InterPro" id="IPR043519">
    <property type="entry name" value="NT_sf"/>
</dbReference>
<name>A0A0E4C8K7_9FIRM</name>
<evidence type="ECO:0000256" key="3">
    <source>
        <dbReference type="ARBA" id="ARBA00012720"/>
    </source>
</evidence>
<dbReference type="PRINTS" id="PR00870">
    <property type="entry name" value="DNAPOLXBETA"/>
</dbReference>
<dbReference type="InterPro" id="IPR027421">
    <property type="entry name" value="DNA_pol_lamdba_lyase_dom_sf"/>
</dbReference>
<dbReference type="SMART" id="SM00278">
    <property type="entry name" value="HhH1"/>
    <property type="match status" value="3"/>
</dbReference>
<evidence type="ECO:0000256" key="9">
    <source>
        <dbReference type="ARBA" id="ARBA00022843"/>
    </source>
</evidence>
<dbReference type="InterPro" id="IPR003583">
    <property type="entry name" value="Hlx-hairpin-Hlx_DNA-bd_motif"/>
</dbReference>
<evidence type="ECO:0000256" key="8">
    <source>
        <dbReference type="ARBA" id="ARBA00022763"/>
    </source>
</evidence>
<sequence length="549" mass="62014">MNNQETAEILEKIADLLQIKEDNSFKVRAYRNAVSSIYHLDEDLKTIYQQGRLDQIPGVGKAIQGKIVEILETGSCQYYNELKKEIPASLLEWLAIPGIAHKTARQIYKKLGISTLDELYQAAVAQTIQNLPGMGAKSEEKIIKGIEYLKGVKDKTTLGEALPVARDLYNYLQAFANIEKLSPVGSVRRGKSLVGDLDILVASRDEAAVRKYLRDYPWIKVIKLDESGHVTGILKTGLPFEVIIVEPQEYVQALFWTTGSKEHCRVLLDNVKPDLLRGVASEEELYKRFNMDYIPPELRENRGEVEAAQTSSLPARLELHHIKGDLHVHTDWSDGKNSLEEMAEAARALNYEYLAITDHSRSLTVSSGLSPEKLLLQGEQIDRLNRKWDDFRLLKGIEVDILKDGSLDLPDDVLAGLDIVVASIHSAFNLDKKAQTQRLVKAINNEHVDIIGHLTGRLLKRRPGYEFDLDKILEESARNHKILEINSHPDRLDVDEDIARRAKDMGIKIAINSDAHHKNELSIIQFGIITARRGWLEKEDIINTSTYLK</sequence>
<dbReference type="InterPro" id="IPR003141">
    <property type="entry name" value="Pol/His_phosphatase_N"/>
</dbReference>
<keyword evidence="11" id="KW-0915">Sodium</keyword>
<dbReference type="NCBIfam" id="NF006375">
    <property type="entry name" value="PRK08609.1"/>
    <property type="match status" value="1"/>
</dbReference>
<evidence type="ECO:0000256" key="14">
    <source>
        <dbReference type="ARBA" id="ARBA00035726"/>
    </source>
</evidence>
<comment type="catalytic activity">
    <reaction evidence="16">
        <text>a 5'-end 2'-deoxyribose-2'-deoxyribonucleotide-DNA = (2E,4S)-4-hydroxypenten-2-al-5-phosphate + a 5'-end 5'-phospho-2'-deoxyribonucleoside-DNA + H(+)</text>
        <dbReference type="Rhea" id="RHEA:76255"/>
        <dbReference type="Rhea" id="RHEA-COMP:13180"/>
        <dbReference type="Rhea" id="RHEA-COMP:18657"/>
        <dbReference type="ChEBI" id="CHEBI:15378"/>
        <dbReference type="ChEBI" id="CHEBI:136412"/>
        <dbReference type="ChEBI" id="CHEBI:195194"/>
        <dbReference type="ChEBI" id="CHEBI:195195"/>
    </reaction>
</comment>
<dbReference type="InterPro" id="IPR010996">
    <property type="entry name" value="HHH_MUS81"/>
</dbReference>
<evidence type="ECO:0000256" key="5">
    <source>
        <dbReference type="ARBA" id="ARBA00022481"/>
    </source>
</evidence>
<dbReference type="CDD" id="cd07436">
    <property type="entry name" value="PHP_PolX"/>
    <property type="match status" value="1"/>
</dbReference>
<dbReference type="GO" id="GO:0042578">
    <property type="term" value="F:phosphoric ester hydrolase activity"/>
    <property type="evidence" value="ECO:0007669"/>
    <property type="project" value="TreeGrafter"/>
</dbReference>
<dbReference type="SUPFAM" id="SSF158702">
    <property type="entry name" value="Sec63 N-terminal domain-like"/>
    <property type="match status" value="1"/>
</dbReference>
<dbReference type="AlphaFoldDB" id="A0A0E4C8K7"/>
<dbReference type="Gene3D" id="3.20.20.140">
    <property type="entry name" value="Metal-dependent hydrolases"/>
    <property type="match status" value="1"/>
</dbReference>
<dbReference type="Gene3D" id="1.10.150.20">
    <property type="entry name" value="5' to 3' exonuclease, C-terminal subdomain"/>
    <property type="match status" value="1"/>
</dbReference>
<evidence type="ECO:0000313" key="23">
    <source>
        <dbReference type="Proteomes" id="UP000045545"/>
    </source>
</evidence>
<proteinExistence type="predicted"/>
<dbReference type="SUPFAM" id="SSF47802">
    <property type="entry name" value="DNA polymerase beta, N-terminal domain-like"/>
    <property type="match status" value="1"/>
</dbReference>
<dbReference type="EC" id="2.7.7.7" evidence="2"/>
<dbReference type="GO" id="GO:0003677">
    <property type="term" value="F:DNA binding"/>
    <property type="evidence" value="ECO:0007669"/>
    <property type="project" value="InterPro"/>
</dbReference>
<accession>A0A0E4C8K7</accession>
<keyword evidence="12" id="KW-0234">DNA repair</keyword>
<dbReference type="InterPro" id="IPR002054">
    <property type="entry name" value="DNA-dir_DNA_pol_X"/>
</dbReference>
<dbReference type="PANTHER" id="PTHR36928">
    <property type="entry name" value="PHOSPHATASE YCDX-RELATED"/>
    <property type="match status" value="1"/>
</dbReference>
<dbReference type="CDD" id="cd00141">
    <property type="entry name" value="NT_POLXc"/>
    <property type="match status" value="1"/>
</dbReference>
<dbReference type="Gene3D" id="3.30.460.10">
    <property type="entry name" value="Beta Polymerase, domain 2"/>
    <property type="match status" value="1"/>
</dbReference>
<keyword evidence="5" id="KW-0488">Methylation</keyword>
<comment type="subcellular location">
    <subcellularLocation>
        <location evidence="1">Cytoplasm</location>
    </subcellularLocation>
</comment>
<evidence type="ECO:0000256" key="1">
    <source>
        <dbReference type="ARBA" id="ARBA00004496"/>
    </source>
</evidence>
<keyword evidence="7" id="KW-0235">DNA replication</keyword>
<evidence type="ECO:0000256" key="15">
    <source>
        <dbReference type="ARBA" id="ARBA00044632"/>
    </source>
</evidence>
<feature type="domain" description="Helix-hairpin-helix DNA-binding motif class 1" evidence="19">
    <location>
        <begin position="91"/>
        <end position="110"/>
    </location>
</feature>
<dbReference type="InterPro" id="IPR022311">
    <property type="entry name" value="PolX-like"/>
</dbReference>
<feature type="domain" description="Polymerase/histidinol phosphatase N-terminal" evidence="20">
    <location>
        <begin position="324"/>
        <end position="403"/>
    </location>
</feature>
<evidence type="ECO:0000259" key="21">
    <source>
        <dbReference type="SMART" id="SM00483"/>
    </source>
</evidence>
<dbReference type="GO" id="GO:0140078">
    <property type="term" value="F:class I DNA-(apurinic or apyrimidinic site) endonuclease activity"/>
    <property type="evidence" value="ECO:0007669"/>
    <property type="project" value="UniProtKB-EC"/>
</dbReference>
<evidence type="ECO:0000256" key="10">
    <source>
        <dbReference type="ARBA" id="ARBA00022932"/>
    </source>
</evidence>
<evidence type="ECO:0000256" key="13">
    <source>
        <dbReference type="ARBA" id="ARBA00035717"/>
    </source>
</evidence>
<dbReference type="InterPro" id="IPR016195">
    <property type="entry name" value="Pol/histidinol_Pase-like"/>
</dbReference>
<keyword evidence="10 22" id="KW-0548">Nucleotidyltransferase</keyword>
<dbReference type="GO" id="GO:0008270">
    <property type="term" value="F:zinc ion binding"/>
    <property type="evidence" value="ECO:0007669"/>
    <property type="project" value="TreeGrafter"/>
</dbReference>
<dbReference type="SMART" id="SM00483">
    <property type="entry name" value="POLXc"/>
    <property type="match status" value="1"/>
</dbReference>
<evidence type="ECO:0000313" key="22">
    <source>
        <dbReference type="EMBL" id="CFX54999.1"/>
    </source>
</evidence>
<feature type="domain" description="DNA-directed DNA polymerase X" evidence="21">
    <location>
        <begin position="1"/>
        <end position="300"/>
    </location>
</feature>
<dbReference type="InterPro" id="IPR047967">
    <property type="entry name" value="PolX_PHP"/>
</dbReference>
<dbReference type="PIRSF" id="PIRSF005047">
    <property type="entry name" value="UCP005047_YshC"/>
    <property type="match status" value="1"/>
</dbReference>
<dbReference type="SUPFAM" id="SSF89550">
    <property type="entry name" value="PHP domain-like"/>
    <property type="match status" value="1"/>
</dbReference>
<dbReference type="STRING" id="690567.1426"/>
<keyword evidence="8" id="KW-0227">DNA damage</keyword>
<gene>
    <name evidence="22" type="ORF">1426</name>
</gene>
<dbReference type="InterPro" id="IPR004013">
    <property type="entry name" value="PHP_dom"/>
</dbReference>
<evidence type="ECO:0000256" key="12">
    <source>
        <dbReference type="ARBA" id="ARBA00023204"/>
    </source>
</evidence>
<comment type="catalytic activity">
    <reaction evidence="18">
        <text>DNA(n) + a 2'-deoxyribonucleoside 5'-triphosphate = DNA(n+1) + diphosphate</text>
        <dbReference type="Rhea" id="RHEA:22508"/>
        <dbReference type="Rhea" id="RHEA-COMP:17339"/>
        <dbReference type="Rhea" id="RHEA-COMP:17340"/>
        <dbReference type="ChEBI" id="CHEBI:33019"/>
        <dbReference type="ChEBI" id="CHEBI:61560"/>
        <dbReference type="ChEBI" id="CHEBI:173112"/>
        <dbReference type="EC" id="2.7.7.7"/>
    </reaction>
</comment>
<feature type="domain" description="Helix-hairpin-helix DNA-binding motif class 1" evidence="19">
    <location>
        <begin position="126"/>
        <end position="145"/>
    </location>
</feature>